<feature type="compositionally biased region" description="Basic residues" evidence="1">
    <location>
        <begin position="92"/>
        <end position="103"/>
    </location>
</feature>
<sequence>MAQAQPSSAQRGSYEQLSGRVNTVALMVDNIKGTVTNTNTLAVGTSNAVNDMSRKLEEALNRMNNMTGHKRKHQQTDTVKTVNNWPCDDHKHMTKGGAKKQNA</sequence>
<feature type="region of interest" description="Disordered" evidence="1">
    <location>
        <begin position="66"/>
        <end position="103"/>
    </location>
</feature>
<dbReference type="AlphaFoldDB" id="A0A150GZQ0"/>
<comment type="caution">
    <text evidence="2">The sequence shown here is derived from an EMBL/GenBank/DDBJ whole genome shotgun (WGS) entry which is preliminary data.</text>
</comment>
<accession>A0A150GZQ0</accession>
<gene>
    <name evidence="2" type="ORF">GPECTOR_3g524</name>
</gene>
<evidence type="ECO:0000313" key="2">
    <source>
        <dbReference type="EMBL" id="KXZ55397.1"/>
    </source>
</evidence>
<keyword evidence="3" id="KW-1185">Reference proteome</keyword>
<dbReference type="EMBL" id="LSYV01000004">
    <property type="protein sequence ID" value="KXZ55397.1"/>
    <property type="molecule type" value="Genomic_DNA"/>
</dbReference>
<name>A0A150GZQ0_GONPE</name>
<evidence type="ECO:0000313" key="3">
    <source>
        <dbReference type="Proteomes" id="UP000075714"/>
    </source>
</evidence>
<reference evidence="3" key="1">
    <citation type="journal article" date="2016" name="Nat. Commun.">
        <title>The Gonium pectorale genome demonstrates co-option of cell cycle regulation during the evolution of multicellularity.</title>
        <authorList>
            <person name="Hanschen E.R."/>
            <person name="Marriage T.N."/>
            <person name="Ferris P.J."/>
            <person name="Hamaji T."/>
            <person name="Toyoda A."/>
            <person name="Fujiyama A."/>
            <person name="Neme R."/>
            <person name="Noguchi H."/>
            <person name="Minakuchi Y."/>
            <person name="Suzuki M."/>
            <person name="Kawai-Toyooka H."/>
            <person name="Smith D.R."/>
            <person name="Sparks H."/>
            <person name="Anderson J."/>
            <person name="Bakaric R."/>
            <person name="Luria V."/>
            <person name="Karger A."/>
            <person name="Kirschner M.W."/>
            <person name="Durand P.M."/>
            <person name="Michod R.E."/>
            <person name="Nozaki H."/>
            <person name="Olson B.J."/>
        </authorList>
    </citation>
    <scope>NUCLEOTIDE SEQUENCE [LARGE SCALE GENOMIC DNA]</scope>
    <source>
        <strain evidence="3">NIES-2863</strain>
    </source>
</reference>
<evidence type="ECO:0000256" key="1">
    <source>
        <dbReference type="SAM" id="MobiDB-lite"/>
    </source>
</evidence>
<proteinExistence type="predicted"/>
<protein>
    <submittedName>
        <fullName evidence="2">Uncharacterized protein</fullName>
    </submittedName>
</protein>
<dbReference type="Proteomes" id="UP000075714">
    <property type="component" value="Unassembled WGS sequence"/>
</dbReference>
<organism evidence="2 3">
    <name type="scientific">Gonium pectorale</name>
    <name type="common">Green alga</name>
    <dbReference type="NCBI Taxonomy" id="33097"/>
    <lineage>
        <taxon>Eukaryota</taxon>
        <taxon>Viridiplantae</taxon>
        <taxon>Chlorophyta</taxon>
        <taxon>core chlorophytes</taxon>
        <taxon>Chlorophyceae</taxon>
        <taxon>CS clade</taxon>
        <taxon>Chlamydomonadales</taxon>
        <taxon>Volvocaceae</taxon>
        <taxon>Gonium</taxon>
    </lineage>
</organism>
<dbReference type="STRING" id="33097.A0A150GZQ0"/>